<reference evidence="1 2" key="1">
    <citation type="submission" date="2019-09" db="EMBL/GenBank/DDBJ databases">
        <title>In-depth cultivation of the pig gut microbiome towards novel bacterial diversity and tailored functional studies.</title>
        <authorList>
            <person name="Wylensek D."/>
            <person name="Hitch T.C.A."/>
            <person name="Clavel T."/>
        </authorList>
    </citation>
    <scope>NUCLEOTIDE SEQUENCE [LARGE SCALE GENOMIC DNA]</scope>
    <source>
        <strain evidence="1 2">WCA-389-WT-3C</strain>
    </source>
</reference>
<sequence>MRMIEINKEVEVEIDLDDYFDEFLEDADDDDLIKELKDRGYSVEKQALPIKKNEWGVNHEQNKRFLCDLLDIGYHTRNNVLIDLIINNIR</sequence>
<dbReference type="EMBL" id="VULU01000039">
    <property type="protein sequence ID" value="MSS49980.1"/>
    <property type="molecule type" value="Genomic_DNA"/>
</dbReference>
<organism evidence="1 2">
    <name type="scientific">Phocaeicola vulgatus</name>
    <name type="common">Bacteroides vulgatus</name>
    <dbReference type="NCBI Taxonomy" id="821"/>
    <lineage>
        <taxon>Bacteria</taxon>
        <taxon>Pseudomonadati</taxon>
        <taxon>Bacteroidota</taxon>
        <taxon>Bacteroidia</taxon>
        <taxon>Bacteroidales</taxon>
        <taxon>Bacteroidaceae</taxon>
        <taxon>Phocaeicola</taxon>
    </lineage>
</organism>
<dbReference type="Proteomes" id="UP000460950">
    <property type="component" value="Unassembled WGS sequence"/>
</dbReference>
<gene>
    <name evidence="1" type="ORF">FYJ30_17165</name>
</gene>
<dbReference type="RefSeq" id="WP_016270274.1">
    <property type="nucleotide sequence ID" value="NZ_JANUTN010000007.1"/>
</dbReference>
<comment type="caution">
    <text evidence="1">The sequence shown here is derived from an EMBL/GenBank/DDBJ whole genome shotgun (WGS) entry which is preliminary data.</text>
</comment>
<evidence type="ECO:0000313" key="2">
    <source>
        <dbReference type="Proteomes" id="UP000460950"/>
    </source>
</evidence>
<evidence type="ECO:0000313" key="1">
    <source>
        <dbReference type="EMBL" id="MSS49980.1"/>
    </source>
</evidence>
<protein>
    <submittedName>
        <fullName evidence="1">Uncharacterized protein</fullName>
    </submittedName>
</protein>
<accession>A0A7K0JJC2</accession>
<proteinExistence type="predicted"/>
<name>A0A7K0JJC2_PHOVU</name>
<dbReference type="AlphaFoldDB" id="A0A7K0JJC2"/>